<dbReference type="PROSITE" id="PS00678">
    <property type="entry name" value="WD_REPEATS_1"/>
    <property type="match status" value="1"/>
</dbReference>
<dbReference type="Gene3D" id="2.130.10.10">
    <property type="entry name" value="YVTN repeat-like/Quinoprotein amine dehydrogenase"/>
    <property type="match status" value="1"/>
</dbReference>
<dbReference type="FunFam" id="2.130.10.10:FF:000378">
    <property type="entry name" value="U3 small nucleolar RNA-associated protein 7"/>
    <property type="match status" value="1"/>
</dbReference>
<keyword evidence="4" id="KW-0677">Repeat</keyword>
<evidence type="ECO:0000256" key="3">
    <source>
        <dbReference type="ARBA" id="ARBA00022574"/>
    </source>
</evidence>
<keyword evidence="2" id="KW-0698">rRNA processing</keyword>
<name>A0A177B915_9BILA</name>
<organism evidence="9 10">
    <name type="scientific">Intoshia linei</name>
    <dbReference type="NCBI Taxonomy" id="1819745"/>
    <lineage>
        <taxon>Eukaryota</taxon>
        <taxon>Metazoa</taxon>
        <taxon>Spiralia</taxon>
        <taxon>Lophotrochozoa</taxon>
        <taxon>Mesozoa</taxon>
        <taxon>Orthonectida</taxon>
        <taxon>Rhopaluridae</taxon>
        <taxon>Intoshia</taxon>
    </lineage>
</organism>
<dbReference type="InterPro" id="IPR040315">
    <property type="entry name" value="WDR46/Utp7"/>
</dbReference>
<keyword evidence="3 6" id="KW-0853">WD repeat</keyword>
<dbReference type="SMART" id="SM00320">
    <property type="entry name" value="WD40"/>
    <property type="match status" value="3"/>
</dbReference>
<dbReference type="EMBL" id="LWCA01000124">
    <property type="protein sequence ID" value="OAF70660.1"/>
    <property type="molecule type" value="Genomic_DNA"/>
</dbReference>
<evidence type="ECO:0000256" key="2">
    <source>
        <dbReference type="ARBA" id="ARBA00022552"/>
    </source>
</evidence>
<dbReference type="Pfam" id="PF08149">
    <property type="entry name" value="BING4CT"/>
    <property type="match status" value="1"/>
</dbReference>
<dbReference type="PANTHER" id="PTHR14085:SF3">
    <property type="entry name" value="WD REPEAT-CONTAINING PROTEIN 46"/>
    <property type="match status" value="1"/>
</dbReference>
<dbReference type="SUPFAM" id="SSF50978">
    <property type="entry name" value="WD40 repeat-like"/>
    <property type="match status" value="1"/>
</dbReference>
<dbReference type="GO" id="GO:0030686">
    <property type="term" value="C:90S preribosome"/>
    <property type="evidence" value="ECO:0007669"/>
    <property type="project" value="TreeGrafter"/>
</dbReference>
<evidence type="ECO:0000256" key="7">
    <source>
        <dbReference type="SAM" id="MobiDB-lite"/>
    </source>
</evidence>
<dbReference type="PROSITE" id="PS50294">
    <property type="entry name" value="WD_REPEATS_REGION"/>
    <property type="match status" value="1"/>
</dbReference>
<dbReference type="InterPro" id="IPR015943">
    <property type="entry name" value="WD40/YVTN_repeat-like_dom_sf"/>
</dbReference>
<keyword evidence="10" id="KW-1185">Reference proteome</keyword>
<evidence type="ECO:0000256" key="6">
    <source>
        <dbReference type="PROSITE-ProRule" id="PRU00221"/>
    </source>
</evidence>
<proteinExistence type="predicted"/>
<dbReference type="Proteomes" id="UP000078046">
    <property type="component" value="Unassembled WGS sequence"/>
</dbReference>
<dbReference type="PROSITE" id="PS50082">
    <property type="entry name" value="WD_REPEATS_2"/>
    <property type="match status" value="1"/>
</dbReference>
<evidence type="ECO:0000313" key="9">
    <source>
        <dbReference type="EMBL" id="OAF70660.1"/>
    </source>
</evidence>
<evidence type="ECO:0000259" key="8">
    <source>
        <dbReference type="SMART" id="SM01033"/>
    </source>
</evidence>
<feature type="region of interest" description="Disordered" evidence="7">
    <location>
        <begin position="476"/>
        <end position="521"/>
    </location>
</feature>
<protein>
    <submittedName>
        <fullName evidence="9">WD repeat-containing protein 46</fullName>
    </submittedName>
</protein>
<comment type="caution">
    <text evidence="9">The sequence shown here is derived from an EMBL/GenBank/DDBJ whole genome shotgun (WGS) entry which is preliminary data.</text>
</comment>
<dbReference type="GO" id="GO:0032040">
    <property type="term" value="C:small-subunit processome"/>
    <property type="evidence" value="ECO:0007669"/>
    <property type="project" value="TreeGrafter"/>
</dbReference>
<reference evidence="9 10" key="1">
    <citation type="submission" date="2016-04" db="EMBL/GenBank/DDBJ databases">
        <title>The genome of Intoshia linei affirms orthonectids as highly simplified spiralians.</title>
        <authorList>
            <person name="Mikhailov K.V."/>
            <person name="Slusarev G.S."/>
            <person name="Nikitin M.A."/>
            <person name="Logacheva M.D."/>
            <person name="Penin A."/>
            <person name="Aleoshin V."/>
            <person name="Panchin Y.V."/>
        </authorList>
    </citation>
    <scope>NUCLEOTIDE SEQUENCE [LARGE SCALE GENOMIC DNA]</scope>
    <source>
        <strain evidence="9">Intl2013</strain>
        <tissue evidence="9">Whole animal</tissue>
    </source>
</reference>
<comment type="subcellular location">
    <subcellularLocation>
        <location evidence="1">Nucleus</location>
        <location evidence="1">Nucleolus</location>
    </subcellularLocation>
</comment>
<keyword evidence="5" id="KW-0539">Nucleus</keyword>
<dbReference type="Pfam" id="PF00400">
    <property type="entry name" value="WD40"/>
    <property type="match status" value="1"/>
</dbReference>
<dbReference type="PANTHER" id="PTHR14085">
    <property type="entry name" value="WD-REPEAT PROTEIN BING4"/>
    <property type="match status" value="1"/>
</dbReference>
<evidence type="ECO:0000256" key="1">
    <source>
        <dbReference type="ARBA" id="ARBA00004604"/>
    </source>
</evidence>
<dbReference type="InterPro" id="IPR012952">
    <property type="entry name" value="BING4_C_dom"/>
</dbReference>
<feature type="repeat" description="WD" evidence="6">
    <location>
        <begin position="278"/>
        <end position="312"/>
    </location>
</feature>
<feature type="compositionally biased region" description="Basic residues" evidence="7">
    <location>
        <begin position="476"/>
        <end position="488"/>
    </location>
</feature>
<sequence>MNENVKRSRYFNSRVGKDKNIKSSKDNSYFKENKELPYIGLGGIKSKFHKNSIKALRKTELESIEITKLHKNYNIETPGIIEKNECDDKEIINLSQNDISKSVDIITGQKKFDLHLNQFGPYRIKYARNGRMLLLGGYRGHVASVDWQNKYVNTEINVMENIHDISWLQNEKLFAIAQDRWSYIYDNSGIEVHCLKKWFRMNRLLFLPYHFLLVGCNSTSNLKFMDISLGQEVCDHNTKLGKLMVMEQNPQNAVIYLGHQKGVVSLWTPNNKEAVTRVLCHGTTIRDISIDISGKYMATTASDYYVKIWDLRHTYKELGKLKVPSTNSISFSQTNMLAVSSSKTVLIYNNVESQVNLYLKSKLPNHINQLRFCPYEDILGVGHDGGFSSLIIPGSAIADIDTYEDNPFETKKQRNEKEIHMLIDKIQPEFINVDSTILSTLRRQTDENKMKNKMQQSGAVSYQNKIDVKLRNRKKGANKASKIIKRKQGVREEISKKKFKKPPQKLNQDSTEPFNVLKRFE</sequence>
<evidence type="ECO:0000313" key="10">
    <source>
        <dbReference type="Proteomes" id="UP000078046"/>
    </source>
</evidence>
<dbReference type="AlphaFoldDB" id="A0A177B915"/>
<evidence type="ECO:0000256" key="5">
    <source>
        <dbReference type="ARBA" id="ARBA00023242"/>
    </source>
</evidence>
<evidence type="ECO:0000256" key="4">
    <source>
        <dbReference type="ARBA" id="ARBA00022737"/>
    </source>
</evidence>
<dbReference type="SMART" id="SM01033">
    <property type="entry name" value="BING4CT"/>
    <property type="match status" value="1"/>
</dbReference>
<gene>
    <name evidence="9" type="ORF">A3Q56_01575</name>
</gene>
<dbReference type="GO" id="GO:0000462">
    <property type="term" value="P:maturation of SSU-rRNA from tricistronic rRNA transcript (SSU-rRNA, 5.8S rRNA, LSU-rRNA)"/>
    <property type="evidence" value="ECO:0007669"/>
    <property type="project" value="TreeGrafter"/>
</dbReference>
<dbReference type="InterPro" id="IPR001680">
    <property type="entry name" value="WD40_rpt"/>
</dbReference>
<feature type="domain" description="BING4 C-terminal" evidence="8">
    <location>
        <begin position="357"/>
        <end position="435"/>
    </location>
</feature>
<dbReference type="OrthoDB" id="10251154at2759"/>
<dbReference type="InterPro" id="IPR019775">
    <property type="entry name" value="WD40_repeat_CS"/>
</dbReference>
<dbReference type="InterPro" id="IPR036322">
    <property type="entry name" value="WD40_repeat_dom_sf"/>
</dbReference>
<accession>A0A177B915</accession>